<dbReference type="EMBL" id="CAKOFQ010007394">
    <property type="protein sequence ID" value="CAH2000188.1"/>
    <property type="molecule type" value="Genomic_DNA"/>
</dbReference>
<dbReference type="GO" id="GO:0007015">
    <property type="term" value="P:actin filament organization"/>
    <property type="evidence" value="ECO:0007669"/>
    <property type="project" value="InterPro"/>
</dbReference>
<dbReference type="SUPFAM" id="SSF69318">
    <property type="entry name" value="Integrin alpha N-terminal domain"/>
    <property type="match status" value="1"/>
</dbReference>
<dbReference type="GO" id="GO:0030027">
    <property type="term" value="C:lamellipodium"/>
    <property type="evidence" value="ECO:0007669"/>
    <property type="project" value="TreeGrafter"/>
</dbReference>
<name>A0A9P0LNH0_ACAOB</name>
<dbReference type="AlphaFoldDB" id="A0A9P0LNH0"/>
<evidence type="ECO:0000313" key="1">
    <source>
        <dbReference type="EMBL" id="CAH2000188.1"/>
    </source>
</evidence>
<reference evidence="1" key="1">
    <citation type="submission" date="2022-03" db="EMBL/GenBank/DDBJ databases">
        <authorList>
            <person name="Sayadi A."/>
        </authorList>
    </citation>
    <scope>NUCLEOTIDE SEQUENCE</scope>
</reference>
<sequence length="447" mass="51117">MVLNFEQIRISSGVIYRCGKMEQFRDAHFFYTPSQGNIYTIAELKLANGCKKLLVASLKREIFCFEYQESPSGTLMPTARDISFTYIPNAAEIISLDAFNKSTTSNEFVIGITIIKNSNDADSTLETYLNIYSEWEESEDFNIENIAQNCLTVELNFIPYKLCHTHLVTWKNDQIVSKEMVFILSGNDNQVHIFKESSSEHNYRELEGNNFFPEFSKTPSPVVWIDIVYLNNFARRVTSFVCECGYVKLLVVDVKCNKLIYNFSTRFGNYIPRVQIYLEKDKTDLQCRNEFIKCLADDKTDKTEDEEFILNLVVVNSILPAVMFHNVLKYGLSDYTTLPRLDNTTVLTSCEVADIDFDGEKELLIGNSAEEIMLLKRDKLGDWYLEEVKKISGPILGVKYIDMDGDGVKDLVIFSTKGVHILQHDTAQLQKTIDSKLENLLCGANLL</sequence>
<dbReference type="OrthoDB" id="10267127at2759"/>
<dbReference type="InterPro" id="IPR029982">
    <property type="entry name" value="Kptn"/>
</dbReference>
<comment type="caution">
    <text evidence="1">The sequence shown here is derived from an EMBL/GenBank/DDBJ whole genome shotgun (WGS) entry which is preliminary data.</text>
</comment>
<dbReference type="InterPro" id="IPR028994">
    <property type="entry name" value="Integrin_alpha_N"/>
</dbReference>
<accession>A0A9P0LNH0</accession>
<dbReference type="GO" id="GO:0051015">
    <property type="term" value="F:actin filament binding"/>
    <property type="evidence" value="ECO:0007669"/>
    <property type="project" value="TreeGrafter"/>
</dbReference>
<dbReference type="GO" id="GO:0034198">
    <property type="term" value="P:cellular response to amino acid starvation"/>
    <property type="evidence" value="ECO:0007669"/>
    <property type="project" value="TreeGrafter"/>
</dbReference>
<keyword evidence="2" id="KW-1185">Reference proteome</keyword>
<dbReference type="PANTHER" id="PTHR15435:SF2">
    <property type="entry name" value="KICSTOR COMPLEX PROTEIN KAPTIN"/>
    <property type="match status" value="1"/>
</dbReference>
<dbReference type="GO" id="GO:1904262">
    <property type="term" value="P:negative regulation of TORC1 signaling"/>
    <property type="evidence" value="ECO:0007669"/>
    <property type="project" value="TreeGrafter"/>
</dbReference>
<dbReference type="PANTHER" id="PTHR15435">
    <property type="entry name" value="KICSTOR COMPLEX PROTEIN KAPTIN"/>
    <property type="match status" value="1"/>
</dbReference>
<evidence type="ECO:0008006" key="3">
    <source>
        <dbReference type="Google" id="ProtNLM"/>
    </source>
</evidence>
<protein>
    <recommendedName>
        <fullName evidence="3">KICSTOR complex protein kaptin-like</fullName>
    </recommendedName>
</protein>
<organism evidence="1 2">
    <name type="scientific">Acanthoscelides obtectus</name>
    <name type="common">Bean weevil</name>
    <name type="synonym">Bruchus obtectus</name>
    <dbReference type="NCBI Taxonomy" id="200917"/>
    <lineage>
        <taxon>Eukaryota</taxon>
        <taxon>Metazoa</taxon>
        <taxon>Ecdysozoa</taxon>
        <taxon>Arthropoda</taxon>
        <taxon>Hexapoda</taxon>
        <taxon>Insecta</taxon>
        <taxon>Pterygota</taxon>
        <taxon>Neoptera</taxon>
        <taxon>Endopterygota</taxon>
        <taxon>Coleoptera</taxon>
        <taxon>Polyphaga</taxon>
        <taxon>Cucujiformia</taxon>
        <taxon>Chrysomeloidea</taxon>
        <taxon>Chrysomelidae</taxon>
        <taxon>Bruchinae</taxon>
        <taxon>Bruchini</taxon>
        <taxon>Acanthoscelides</taxon>
    </lineage>
</organism>
<dbReference type="Proteomes" id="UP001152888">
    <property type="component" value="Unassembled WGS sequence"/>
</dbReference>
<dbReference type="GO" id="GO:0015629">
    <property type="term" value="C:actin cytoskeleton"/>
    <property type="evidence" value="ECO:0007669"/>
    <property type="project" value="InterPro"/>
</dbReference>
<gene>
    <name evidence="1" type="ORF">ACAOBT_LOCUS25408</name>
</gene>
<evidence type="ECO:0000313" key="2">
    <source>
        <dbReference type="Proteomes" id="UP001152888"/>
    </source>
</evidence>
<proteinExistence type="predicted"/>